<dbReference type="RefSeq" id="XP_025363154.1">
    <property type="nucleotide sequence ID" value="XM_025505898.1"/>
</dbReference>
<evidence type="ECO:0000256" key="1">
    <source>
        <dbReference type="ARBA" id="ARBA00005781"/>
    </source>
</evidence>
<reference evidence="5 6" key="1">
    <citation type="journal article" date="2018" name="Mol. Biol. Evol.">
        <title>Broad Genomic Sampling Reveals a Smut Pathogenic Ancestry of the Fungal Clade Ustilaginomycotina.</title>
        <authorList>
            <person name="Kijpornyongpan T."/>
            <person name="Mondo S.J."/>
            <person name="Barry K."/>
            <person name="Sandor L."/>
            <person name="Lee J."/>
            <person name="Lipzen A."/>
            <person name="Pangilinan J."/>
            <person name="LaButti K."/>
            <person name="Hainaut M."/>
            <person name="Henrissat B."/>
            <person name="Grigoriev I.V."/>
            <person name="Spatafora J.W."/>
            <person name="Aime M.C."/>
        </authorList>
    </citation>
    <scope>NUCLEOTIDE SEQUENCE [LARGE SCALE GENOMIC DNA]</scope>
    <source>
        <strain evidence="5 6">MCA 5214</strain>
    </source>
</reference>
<evidence type="ECO:0000256" key="3">
    <source>
        <dbReference type="ARBA" id="ARBA00023274"/>
    </source>
</evidence>
<dbReference type="Pfam" id="PF01245">
    <property type="entry name" value="Ribosomal_L19"/>
    <property type="match status" value="1"/>
</dbReference>
<evidence type="ECO:0000313" key="5">
    <source>
        <dbReference type="EMBL" id="PWN28542.1"/>
    </source>
</evidence>
<dbReference type="GO" id="GO:0006412">
    <property type="term" value="P:translation"/>
    <property type="evidence" value="ECO:0007669"/>
    <property type="project" value="InterPro"/>
</dbReference>
<feature type="compositionally biased region" description="Low complexity" evidence="4">
    <location>
        <begin position="49"/>
        <end position="63"/>
    </location>
</feature>
<evidence type="ECO:0000256" key="4">
    <source>
        <dbReference type="SAM" id="MobiDB-lite"/>
    </source>
</evidence>
<dbReference type="InterPro" id="IPR001857">
    <property type="entry name" value="Ribosomal_bL19"/>
</dbReference>
<dbReference type="InterPro" id="IPR038657">
    <property type="entry name" value="Ribosomal_bL19_sf"/>
</dbReference>
<dbReference type="Proteomes" id="UP000245884">
    <property type="component" value="Unassembled WGS sequence"/>
</dbReference>
<protein>
    <recommendedName>
        <fullName evidence="7">Ribosomal protein L19</fullName>
    </recommendedName>
</protein>
<dbReference type="GeneID" id="37027721"/>
<evidence type="ECO:0000256" key="2">
    <source>
        <dbReference type="ARBA" id="ARBA00022980"/>
    </source>
</evidence>
<dbReference type="GO" id="GO:0005762">
    <property type="term" value="C:mitochondrial large ribosomal subunit"/>
    <property type="evidence" value="ECO:0007669"/>
    <property type="project" value="TreeGrafter"/>
</dbReference>
<dbReference type="SUPFAM" id="SSF50104">
    <property type="entry name" value="Translation proteins SH3-like domain"/>
    <property type="match status" value="1"/>
</dbReference>
<dbReference type="STRING" id="1569628.A0A316UTF7"/>
<accession>A0A316UTF7</accession>
<dbReference type="PRINTS" id="PR00061">
    <property type="entry name" value="RIBOSOMALL19"/>
</dbReference>
<feature type="region of interest" description="Disordered" evidence="4">
    <location>
        <begin position="34"/>
        <end position="82"/>
    </location>
</feature>
<dbReference type="PANTHER" id="PTHR15680">
    <property type="entry name" value="RIBOSOMAL PROTEIN L19"/>
    <property type="match status" value="1"/>
</dbReference>
<dbReference type="OrthoDB" id="4726at2759"/>
<keyword evidence="6" id="KW-1185">Reference proteome</keyword>
<dbReference type="InterPro" id="IPR008991">
    <property type="entry name" value="Translation_prot_SH3-like_sf"/>
</dbReference>
<evidence type="ECO:0008006" key="7">
    <source>
        <dbReference type="Google" id="ProtNLM"/>
    </source>
</evidence>
<comment type="similarity">
    <text evidence="1">Belongs to the bacterial ribosomal protein bL19 family.</text>
</comment>
<sequence>MVRATSSRSLTSLMRSMALEVQPARPALRSFSTSRCLRQEHDDSAEPVASSSKAPAYPYSSHSRVPSIDPSPFTPAPKTRSTQSGVMDYLHHQLRSQFDPADRLTRLFHRRSPEQIPVGSVLIVESWTSPAKTGMTTFSGVLMAIRRRGTSTSFVLRNLVQKLGVEMRFNLYSPLLKDVRVVARADVGKGAKNMPQGSIRRVRRAKLYYLRKGDNRIAGIGRMIKSRRQQQEKEAREAGATAV</sequence>
<name>A0A316UTF7_9BASI</name>
<evidence type="ECO:0000313" key="6">
    <source>
        <dbReference type="Proteomes" id="UP000245884"/>
    </source>
</evidence>
<dbReference type="PANTHER" id="PTHR15680:SF9">
    <property type="entry name" value="LARGE RIBOSOMAL SUBUNIT PROTEIN BL19M"/>
    <property type="match status" value="1"/>
</dbReference>
<keyword evidence="2" id="KW-0689">Ribosomal protein</keyword>
<organism evidence="5 6">
    <name type="scientific">Jaminaea rosea</name>
    <dbReference type="NCBI Taxonomy" id="1569628"/>
    <lineage>
        <taxon>Eukaryota</taxon>
        <taxon>Fungi</taxon>
        <taxon>Dikarya</taxon>
        <taxon>Basidiomycota</taxon>
        <taxon>Ustilaginomycotina</taxon>
        <taxon>Exobasidiomycetes</taxon>
        <taxon>Microstromatales</taxon>
        <taxon>Microstromatales incertae sedis</taxon>
        <taxon>Jaminaea</taxon>
    </lineage>
</organism>
<dbReference type="GO" id="GO:0003735">
    <property type="term" value="F:structural constituent of ribosome"/>
    <property type="evidence" value="ECO:0007669"/>
    <property type="project" value="InterPro"/>
</dbReference>
<gene>
    <name evidence="5" type="ORF">BDZ90DRAFT_231526</name>
</gene>
<dbReference type="EMBL" id="KZ819665">
    <property type="protein sequence ID" value="PWN28542.1"/>
    <property type="molecule type" value="Genomic_DNA"/>
</dbReference>
<keyword evidence="3" id="KW-0687">Ribonucleoprotein</keyword>
<dbReference type="Gene3D" id="2.30.30.790">
    <property type="match status" value="1"/>
</dbReference>
<dbReference type="AlphaFoldDB" id="A0A316UTF7"/>
<proteinExistence type="inferred from homology"/>